<dbReference type="GO" id="GO:0090161">
    <property type="term" value="P:Golgi ribbon formation"/>
    <property type="evidence" value="ECO:0007669"/>
    <property type="project" value="InterPro"/>
</dbReference>
<dbReference type="PANTHER" id="PTHR46897:SF1">
    <property type="entry name" value="VESICLE-ASSOCIATED MEMBRANE PROTEIN 4"/>
    <property type="match status" value="1"/>
</dbReference>
<feature type="domain" description="V-SNARE coiled-coil homology" evidence="4">
    <location>
        <begin position="53"/>
        <end position="113"/>
    </location>
</feature>
<evidence type="ECO:0000313" key="6">
    <source>
        <dbReference type="Proteomes" id="UP000770661"/>
    </source>
</evidence>
<dbReference type="InterPro" id="IPR042887">
    <property type="entry name" value="VAMP4"/>
</dbReference>
<evidence type="ECO:0000259" key="4">
    <source>
        <dbReference type="PROSITE" id="PS50892"/>
    </source>
</evidence>
<proteinExistence type="predicted"/>
<dbReference type="GO" id="GO:0035493">
    <property type="term" value="P:SNARE complex assembly"/>
    <property type="evidence" value="ECO:0007669"/>
    <property type="project" value="TreeGrafter"/>
</dbReference>
<dbReference type="Proteomes" id="UP000770661">
    <property type="component" value="Unassembled WGS sequence"/>
</dbReference>
<keyword evidence="3" id="KW-1133">Transmembrane helix</keyword>
<dbReference type="SUPFAM" id="SSF58038">
    <property type="entry name" value="SNARE fusion complex"/>
    <property type="match status" value="1"/>
</dbReference>
<dbReference type="InterPro" id="IPR042855">
    <property type="entry name" value="V_SNARE_CC"/>
</dbReference>
<name>A0A8J4YKM8_CHIOP</name>
<organism evidence="5 6">
    <name type="scientific">Chionoecetes opilio</name>
    <name type="common">Atlantic snow crab</name>
    <name type="synonym">Cancer opilio</name>
    <dbReference type="NCBI Taxonomy" id="41210"/>
    <lineage>
        <taxon>Eukaryota</taxon>
        <taxon>Metazoa</taxon>
        <taxon>Ecdysozoa</taxon>
        <taxon>Arthropoda</taxon>
        <taxon>Crustacea</taxon>
        <taxon>Multicrustacea</taxon>
        <taxon>Malacostraca</taxon>
        <taxon>Eumalacostraca</taxon>
        <taxon>Eucarida</taxon>
        <taxon>Decapoda</taxon>
        <taxon>Pleocyemata</taxon>
        <taxon>Brachyura</taxon>
        <taxon>Eubrachyura</taxon>
        <taxon>Majoidea</taxon>
        <taxon>Majidae</taxon>
        <taxon>Chionoecetes</taxon>
    </lineage>
</organism>
<comment type="caution">
    <text evidence="5">The sequence shown here is derived from an EMBL/GenBank/DDBJ whole genome shotgun (WGS) entry which is preliminary data.</text>
</comment>
<keyword evidence="3" id="KW-0812">Transmembrane</keyword>
<reference evidence="5" key="1">
    <citation type="submission" date="2020-07" db="EMBL/GenBank/DDBJ databases">
        <title>The High-quality genome of the commercially important snow crab, Chionoecetes opilio.</title>
        <authorList>
            <person name="Jeong J.-H."/>
            <person name="Ryu S."/>
        </authorList>
    </citation>
    <scope>NUCLEOTIDE SEQUENCE</scope>
    <source>
        <strain evidence="5">MADBK_172401_WGS</strain>
        <tissue evidence="5">Digestive gland</tissue>
    </source>
</reference>
<keyword evidence="6" id="KW-1185">Reference proteome</keyword>
<feature type="region of interest" description="Disordered" evidence="2">
    <location>
        <begin position="1"/>
        <end position="37"/>
    </location>
</feature>
<evidence type="ECO:0000256" key="3">
    <source>
        <dbReference type="SAM" id="Phobius"/>
    </source>
</evidence>
<evidence type="ECO:0000256" key="1">
    <source>
        <dbReference type="PROSITE-ProRule" id="PRU00290"/>
    </source>
</evidence>
<dbReference type="PROSITE" id="PS50892">
    <property type="entry name" value="V_SNARE"/>
    <property type="match status" value="1"/>
</dbReference>
<gene>
    <name evidence="5" type="primary">VAMP4</name>
    <name evidence="5" type="ORF">GWK47_039088</name>
</gene>
<dbReference type="AlphaFoldDB" id="A0A8J4YKM8"/>
<dbReference type="InterPro" id="IPR001388">
    <property type="entry name" value="Synaptobrevin-like"/>
</dbReference>
<protein>
    <submittedName>
        <fullName evidence="5">Vesicle-associated membrane protein 4</fullName>
    </submittedName>
</protein>
<evidence type="ECO:0000313" key="5">
    <source>
        <dbReference type="EMBL" id="KAG0725184.1"/>
    </source>
</evidence>
<dbReference type="GO" id="GO:0005802">
    <property type="term" value="C:trans-Golgi network"/>
    <property type="evidence" value="ECO:0007669"/>
    <property type="project" value="TreeGrafter"/>
</dbReference>
<feature type="transmembrane region" description="Helical" evidence="3">
    <location>
        <begin position="117"/>
        <end position="138"/>
    </location>
</feature>
<dbReference type="EMBL" id="JACEEZ010005919">
    <property type="protein sequence ID" value="KAG0725184.1"/>
    <property type="molecule type" value="Genomic_DNA"/>
</dbReference>
<dbReference type="Pfam" id="PF00957">
    <property type="entry name" value="Synaptobrevin"/>
    <property type="match status" value="1"/>
</dbReference>
<dbReference type="OrthoDB" id="190375at2759"/>
<dbReference type="PRINTS" id="PR00219">
    <property type="entry name" value="SYNAPTOBREVN"/>
</dbReference>
<keyword evidence="1" id="KW-0175">Coiled coil</keyword>
<keyword evidence="3" id="KW-0472">Membrane</keyword>
<sequence>MPPKRNISAEDLDDADNEEVEKLISSNEEGGDDEDFFLKGPTGKKTVRFASDKLKDVRVQIAEVTDVMRDNVGRLLERGDQLDHLQDRSEGLAATSDQFRSSATRVRRRAWWENTRGRLCVAGVAILLFLVIFMHLFYHAHIKKVIEEFPPSEIPYISARVTRERYPHRVGEVVAECNQQKNAGS</sequence>
<dbReference type="GO" id="GO:0031201">
    <property type="term" value="C:SNARE complex"/>
    <property type="evidence" value="ECO:0007669"/>
    <property type="project" value="TreeGrafter"/>
</dbReference>
<feature type="compositionally biased region" description="Acidic residues" evidence="2">
    <location>
        <begin position="10"/>
        <end position="19"/>
    </location>
</feature>
<evidence type="ECO:0000256" key="2">
    <source>
        <dbReference type="SAM" id="MobiDB-lite"/>
    </source>
</evidence>
<accession>A0A8J4YKM8</accession>
<dbReference type="Gene3D" id="1.20.5.110">
    <property type="match status" value="1"/>
</dbReference>
<dbReference type="PANTHER" id="PTHR46897">
    <property type="entry name" value="VESICLE-ASSOCIATED MEMBRANE PROTEIN 4"/>
    <property type="match status" value="1"/>
</dbReference>